<keyword evidence="2" id="KW-0812">Transmembrane</keyword>
<feature type="region of interest" description="Disordered" evidence="1">
    <location>
        <begin position="1"/>
        <end position="48"/>
    </location>
</feature>
<keyword evidence="2" id="KW-1133">Transmembrane helix</keyword>
<feature type="transmembrane region" description="Helical" evidence="2">
    <location>
        <begin position="83"/>
        <end position="100"/>
    </location>
</feature>
<sequence length="360" mass="38792">MATSQGITPGRRYAAHPSRSRAHQRHVTQRAARRRSRYGSKRPARVERQNVVRHASKERLVARIPADVEMPDKVIANLTVRQAAIFAGTGILAAWVYLMAGHRLPVPVLAAMILPLIAAGSALALGQRDGLGLDRLCLHALAHLRSNRKLITTEEGVPEPPAWCRAKGRLPGALRLPVRAIREDGVMELAQGGTAAIVRAGTVPFGLRTAEEQAALVGVFAGWLNSLDAPVQILLQARPVNLSDHAERITATAAHLPDPALEQAARQHAAFLTDLATTRELLTRDVLVVVRHHDTARRDSSAAITARRADETARSLCALGVHAEVMDADEARDLLVRSLSPSQAGTARPDELITCGEDAS</sequence>
<proteinExistence type="predicted"/>
<protein>
    <submittedName>
        <fullName evidence="3">PrgI family protein</fullName>
    </submittedName>
</protein>
<feature type="transmembrane region" description="Helical" evidence="2">
    <location>
        <begin position="106"/>
        <end position="126"/>
    </location>
</feature>
<comment type="caution">
    <text evidence="3">The sequence shown here is derived from an EMBL/GenBank/DDBJ whole genome shotgun (WGS) entry which is preliminary data.</text>
</comment>
<dbReference type="Proteomes" id="UP000253303">
    <property type="component" value="Unassembled WGS sequence"/>
</dbReference>
<evidence type="ECO:0000313" key="4">
    <source>
        <dbReference type="Proteomes" id="UP000253303"/>
    </source>
</evidence>
<reference evidence="3 4" key="1">
    <citation type="submission" date="2018-06" db="EMBL/GenBank/DDBJ databases">
        <title>Sphaerisporangium craniellae sp. nov., isolated from a marine sponge in the South China Sea.</title>
        <authorList>
            <person name="Li L."/>
        </authorList>
    </citation>
    <scope>NUCLEOTIDE SEQUENCE [LARGE SCALE GENOMIC DNA]</scope>
    <source>
        <strain evidence="3 4">LHW63015</strain>
    </source>
</reference>
<evidence type="ECO:0000256" key="1">
    <source>
        <dbReference type="SAM" id="MobiDB-lite"/>
    </source>
</evidence>
<dbReference type="Pfam" id="PF12666">
    <property type="entry name" value="PrgI"/>
    <property type="match status" value="1"/>
</dbReference>
<keyword evidence="4" id="KW-1185">Reference proteome</keyword>
<dbReference type="AlphaFoldDB" id="A0A366M425"/>
<organism evidence="3 4">
    <name type="scientific">Spongiactinospora rosea</name>
    <dbReference type="NCBI Taxonomy" id="2248750"/>
    <lineage>
        <taxon>Bacteria</taxon>
        <taxon>Bacillati</taxon>
        <taxon>Actinomycetota</taxon>
        <taxon>Actinomycetes</taxon>
        <taxon>Streptosporangiales</taxon>
        <taxon>Streptosporangiaceae</taxon>
        <taxon>Spongiactinospora</taxon>
    </lineage>
</organism>
<accession>A0A366M425</accession>
<evidence type="ECO:0000313" key="3">
    <source>
        <dbReference type="EMBL" id="RBQ20573.1"/>
    </source>
</evidence>
<name>A0A366M425_9ACTN</name>
<keyword evidence="2" id="KW-0472">Membrane</keyword>
<dbReference type="EMBL" id="QMEY01000002">
    <property type="protein sequence ID" value="RBQ20573.1"/>
    <property type="molecule type" value="Genomic_DNA"/>
</dbReference>
<dbReference type="InterPro" id="IPR024414">
    <property type="entry name" value="Uncharacterised_PrgI"/>
</dbReference>
<gene>
    <name evidence="3" type="ORF">DP939_05620</name>
</gene>
<evidence type="ECO:0000256" key="2">
    <source>
        <dbReference type="SAM" id="Phobius"/>
    </source>
</evidence>
<feature type="compositionally biased region" description="Basic residues" evidence="1">
    <location>
        <begin position="18"/>
        <end position="43"/>
    </location>
</feature>